<comment type="caution">
    <text evidence="1">The sequence shown here is derived from an EMBL/GenBank/DDBJ whole genome shotgun (WGS) entry which is preliminary data.</text>
</comment>
<accession>A0A918X8T1</accession>
<evidence type="ECO:0000313" key="1">
    <source>
        <dbReference type="EMBL" id="GHD18773.1"/>
    </source>
</evidence>
<reference evidence="1" key="1">
    <citation type="journal article" date="2014" name="Int. J. Syst. Evol. Microbiol.">
        <title>Complete genome sequence of Corynebacterium casei LMG S-19264T (=DSM 44701T), isolated from a smear-ripened cheese.</title>
        <authorList>
            <consortium name="US DOE Joint Genome Institute (JGI-PGF)"/>
            <person name="Walter F."/>
            <person name="Albersmeier A."/>
            <person name="Kalinowski J."/>
            <person name="Ruckert C."/>
        </authorList>
    </citation>
    <scope>NUCLEOTIDE SEQUENCE</scope>
    <source>
        <strain evidence="1">JCM 4637</strain>
    </source>
</reference>
<protein>
    <submittedName>
        <fullName evidence="1">Uncharacterized protein</fullName>
    </submittedName>
</protein>
<name>A0A918X8T1_9ACTN</name>
<organism evidence="1 2">
    <name type="scientific">Streptomyces finlayi</name>
    <dbReference type="NCBI Taxonomy" id="67296"/>
    <lineage>
        <taxon>Bacteria</taxon>
        <taxon>Bacillati</taxon>
        <taxon>Actinomycetota</taxon>
        <taxon>Actinomycetes</taxon>
        <taxon>Kitasatosporales</taxon>
        <taxon>Streptomycetaceae</taxon>
        <taxon>Streptomyces</taxon>
    </lineage>
</organism>
<dbReference type="EMBL" id="BMVC01000031">
    <property type="protein sequence ID" value="GHD18773.1"/>
    <property type="molecule type" value="Genomic_DNA"/>
</dbReference>
<sequence>MLSRPEHLYVADPGHGTTAVLNVRTGQWVWLDEDTRRIWEAALAGGCALPALIDSVTARGFDPAQTTVAVETIVDGLRANGLLEDAPVPQQTRRRWRVILCR</sequence>
<dbReference type="Proteomes" id="UP000638353">
    <property type="component" value="Unassembled WGS sequence"/>
</dbReference>
<reference evidence="1" key="2">
    <citation type="submission" date="2020-09" db="EMBL/GenBank/DDBJ databases">
        <authorList>
            <person name="Sun Q."/>
            <person name="Ohkuma M."/>
        </authorList>
    </citation>
    <scope>NUCLEOTIDE SEQUENCE</scope>
    <source>
        <strain evidence="1">JCM 4637</strain>
    </source>
</reference>
<dbReference type="RefSeq" id="WP_189828397.1">
    <property type="nucleotide sequence ID" value="NZ_BMVC01000031.1"/>
</dbReference>
<proteinExistence type="predicted"/>
<gene>
    <name evidence="1" type="ORF">GCM10010334_81900</name>
</gene>
<evidence type="ECO:0000313" key="2">
    <source>
        <dbReference type="Proteomes" id="UP000638353"/>
    </source>
</evidence>
<dbReference type="AlphaFoldDB" id="A0A918X8T1"/>